<keyword evidence="3 6" id="KW-0808">Transferase</keyword>
<dbReference type="CDD" id="cd02440">
    <property type="entry name" value="AdoMet_MTases"/>
    <property type="match status" value="1"/>
</dbReference>
<dbReference type="PANTHER" id="PTHR43591:SF24">
    <property type="entry name" value="2-METHOXY-6-POLYPRENYL-1,4-BENZOQUINOL METHYLASE, MITOCHONDRIAL"/>
    <property type="match status" value="1"/>
</dbReference>
<feature type="binding site" evidence="6">
    <location>
        <position position="76"/>
    </location>
    <ligand>
        <name>S-adenosyl-L-methionine</name>
        <dbReference type="ChEBI" id="CHEBI:59789"/>
    </ligand>
</feature>
<dbReference type="GO" id="GO:0032259">
    <property type="term" value="P:methylation"/>
    <property type="evidence" value="ECO:0007669"/>
    <property type="project" value="UniProtKB-KW"/>
</dbReference>
<dbReference type="Pfam" id="PF01209">
    <property type="entry name" value="Ubie_methyltran"/>
    <property type="match status" value="1"/>
</dbReference>
<dbReference type="GO" id="GO:0043770">
    <property type="term" value="F:demethylmenaquinone methyltransferase activity"/>
    <property type="evidence" value="ECO:0007669"/>
    <property type="project" value="UniProtKB-UniRule"/>
</dbReference>
<evidence type="ECO:0000256" key="4">
    <source>
        <dbReference type="ARBA" id="ARBA00022688"/>
    </source>
</evidence>
<sequence length="256" mass="28731">MTEKTTTASFGRQDVPIEEKQKRVHRVFESVADKYDVMNDLMSGGLHRVWKQHMVDSLALPTGNRDFHLLDVAGGTGDIAFKAAAKAGDGFTATILDINEAMLQAGQTRLEKKKNIPRSENINFTAGNAEALALQDGFFDAYTIAFGIRNVTHRDKALAEAYRVLKPGGRFLCLEFSHVADPMLQKLYDRWSFNIIPKVGKFIAGDEEAYKYLVESIRRFPRPDNFSREVEAAGFSQVRYERLSGGIVALHSAWRI</sequence>
<comment type="function">
    <text evidence="6">Methyltransferase required for the conversion of demethylmenaquinol (DMKH2) to menaquinol (MKH2) and the conversion of 2-polyprenyl-6-methoxy-1,4-benzoquinol (DDMQH2) to 2-polyprenyl-3-methyl-6-methoxy-1,4-benzoquinol (DMQH2).</text>
</comment>
<dbReference type="PROSITE" id="PS51608">
    <property type="entry name" value="SAM_MT_UBIE"/>
    <property type="match status" value="1"/>
</dbReference>
<comment type="pathway">
    <text evidence="6">Quinol/quinone metabolism; menaquinone biosynthesis; menaquinol from 1,4-dihydroxy-2-naphthoate: step 2/2.</text>
</comment>
<dbReference type="NCBIfam" id="TIGR01934">
    <property type="entry name" value="MenG_MenH_UbiE"/>
    <property type="match status" value="1"/>
</dbReference>
<evidence type="ECO:0000256" key="6">
    <source>
        <dbReference type="HAMAP-Rule" id="MF_01813"/>
    </source>
</evidence>
<comment type="caution">
    <text evidence="7">The sequence shown here is derived from an EMBL/GenBank/DDBJ whole genome shotgun (WGS) entry which is preliminary data.</text>
</comment>
<dbReference type="InterPro" id="IPR029063">
    <property type="entry name" value="SAM-dependent_MTases_sf"/>
</dbReference>
<dbReference type="EC" id="2.1.1.163" evidence="6"/>
<name>A0A368E2X7_9PROT</name>
<gene>
    <name evidence="6" type="primary">ubiE</name>
    <name evidence="7" type="ORF">DBW69_00580</name>
</gene>
<dbReference type="PANTHER" id="PTHR43591">
    <property type="entry name" value="METHYLTRANSFERASE"/>
    <property type="match status" value="1"/>
</dbReference>
<dbReference type="Proteomes" id="UP000252132">
    <property type="component" value="Unassembled WGS sequence"/>
</dbReference>
<feature type="binding site" evidence="6">
    <location>
        <position position="97"/>
    </location>
    <ligand>
        <name>S-adenosyl-L-methionine</name>
        <dbReference type="ChEBI" id="CHEBI:59789"/>
    </ligand>
</feature>
<protein>
    <recommendedName>
        <fullName evidence="6">Ubiquinone/menaquinone biosynthesis C-methyltransferase UbiE</fullName>
        <ecNumber evidence="6">2.1.1.163</ecNumber>
        <ecNumber evidence="6">2.1.1.201</ecNumber>
    </recommendedName>
    <alternativeName>
        <fullName evidence="6">2-methoxy-6-polyprenyl-1,4-benzoquinol methylase</fullName>
    </alternativeName>
    <alternativeName>
        <fullName evidence="6">Demethylmenaquinone methyltransferase</fullName>
    </alternativeName>
</protein>
<feature type="binding site" evidence="6">
    <location>
        <begin position="128"/>
        <end position="129"/>
    </location>
    <ligand>
        <name>S-adenosyl-L-methionine</name>
        <dbReference type="ChEBI" id="CHEBI:59789"/>
    </ligand>
</feature>
<evidence type="ECO:0000256" key="1">
    <source>
        <dbReference type="ARBA" id="ARBA00022428"/>
    </source>
</evidence>
<evidence type="ECO:0000313" key="7">
    <source>
        <dbReference type="EMBL" id="RCL78462.1"/>
    </source>
</evidence>
<dbReference type="GO" id="GO:0009060">
    <property type="term" value="P:aerobic respiration"/>
    <property type="evidence" value="ECO:0007669"/>
    <property type="project" value="UniProtKB-UniRule"/>
</dbReference>
<evidence type="ECO:0000256" key="5">
    <source>
        <dbReference type="ARBA" id="ARBA00022691"/>
    </source>
</evidence>
<dbReference type="AlphaFoldDB" id="A0A368E2X7"/>
<proteinExistence type="inferred from homology"/>
<comment type="similarity">
    <text evidence="6">Belongs to the class I-like SAM-binding methyltransferase superfamily. MenG/UbiE family.</text>
</comment>
<organism evidence="7 8">
    <name type="scientific">PS1 clade bacterium</name>
    <dbReference type="NCBI Taxonomy" id="2175152"/>
    <lineage>
        <taxon>Bacteria</taxon>
        <taxon>Pseudomonadati</taxon>
        <taxon>Pseudomonadota</taxon>
        <taxon>Alphaproteobacteria</taxon>
        <taxon>PS1 clade</taxon>
    </lineage>
</organism>
<keyword evidence="2 6" id="KW-0489">Methyltransferase</keyword>
<dbReference type="EC" id="2.1.1.201" evidence="6"/>
<dbReference type="GO" id="GO:0008425">
    <property type="term" value="F:2-methoxy-6-polyprenyl-1,4-benzoquinol methyltransferase activity"/>
    <property type="evidence" value="ECO:0007669"/>
    <property type="project" value="UniProtKB-UniRule"/>
</dbReference>
<dbReference type="PROSITE" id="PS01184">
    <property type="entry name" value="UBIE_2"/>
    <property type="match status" value="1"/>
</dbReference>
<keyword evidence="1 6" id="KW-0474">Menaquinone biosynthesis</keyword>
<keyword evidence="5 6" id="KW-0949">S-adenosyl-L-methionine</keyword>
<dbReference type="UniPathway" id="UPA00232"/>
<dbReference type="HAMAP" id="MF_01813">
    <property type="entry name" value="MenG_UbiE_methyltr"/>
    <property type="match status" value="1"/>
</dbReference>
<dbReference type="InterPro" id="IPR023576">
    <property type="entry name" value="UbiE/COQ5_MeTrFase_CS"/>
</dbReference>
<dbReference type="SUPFAM" id="SSF53335">
    <property type="entry name" value="S-adenosyl-L-methionine-dependent methyltransferases"/>
    <property type="match status" value="1"/>
</dbReference>
<evidence type="ECO:0000256" key="3">
    <source>
        <dbReference type="ARBA" id="ARBA00022679"/>
    </source>
</evidence>
<dbReference type="GO" id="GO:0009234">
    <property type="term" value="P:menaquinone biosynthetic process"/>
    <property type="evidence" value="ECO:0007669"/>
    <property type="project" value="UniProtKB-UniRule"/>
</dbReference>
<dbReference type="InterPro" id="IPR004033">
    <property type="entry name" value="UbiE/COQ5_MeTrFase"/>
</dbReference>
<dbReference type="EMBL" id="QOQF01000001">
    <property type="protein sequence ID" value="RCL78462.1"/>
    <property type="molecule type" value="Genomic_DNA"/>
</dbReference>
<comment type="catalytic activity">
    <reaction evidence="6">
        <text>a 2-demethylmenaquinol + S-adenosyl-L-methionine = a menaquinol + S-adenosyl-L-homocysteine + H(+)</text>
        <dbReference type="Rhea" id="RHEA:42640"/>
        <dbReference type="Rhea" id="RHEA-COMP:9539"/>
        <dbReference type="Rhea" id="RHEA-COMP:9563"/>
        <dbReference type="ChEBI" id="CHEBI:15378"/>
        <dbReference type="ChEBI" id="CHEBI:18151"/>
        <dbReference type="ChEBI" id="CHEBI:55437"/>
        <dbReference type="ChEBI" id="CHEBI:57856"/>
        <dbReference type="ChEBI" id="CHEBI:59789"/>
        <dbReference type="EC" id="2.1.1.163"/>
    </reaction>
</comment>
<reference evidence="7 8" key="1">
    <citation type="journal article" date="2018" name="Microbiome">
        <title>Fine metagenomic profile of the Mediterranean stratified and mixed water columns revealed by assembly and recruitment.</title>
        <authorList>
            <person name="Haro-Moreno J.M."/>
            <person name="Lopez-Perez M."/>
            <person name="De La Torre J.R."/>
            <person name="Picazo A."/>
            <person name="Camacho A."/>
            <person name="Rodriguez-Valera F."/>
        </authorList>
    </citation>
    <scope>NUCLEOTIDE SEQUENCE [LARGE SCALE GENOMIC DNA]</scope>
    <source>
        <strain evidence="7">MED-G55</strain>
    </source>
</reference>
<comment type="pathway">
    <text evidence="6">Cofactor biosynthesis; ubiquinone biosynthesis.</text>
</comment>
<accession>A0A368E2X7</accession>
<dbReference type="Gene3D" id="3.40.50.150">
    <property type="entry name" value="Vaccinia Virus protein VP39"/>
    <property type="match status" value="1"/>
</dbReference>
<dbReference type="NCBIfam" id="NF001244">
    <property type="entry name" value="PRK00216.1-5"/>
    <property type="match status" value="1"/>
</dbReference>
<dbReference type="PROSITE" id="PS01183">
    <property type="entry name" value="UBIE_1"/>
    <property type="match status" value="1"/>
</dbReference>
<comment type="caution">
    <text evidence="6">Lacks conserved residue(s) required for the propagation of feature annotation.</text>
</comment>
<evidence type="ECO:0000256" key="2">
    <source>
        <dbReference type="ARBA" id="ARBA00022603"/>
    </source>
</evidence>
<dbReference type="UniPathway" id="UPA00079">
    <property type="reaction ID" value="UER00169"/>
</dbReference>
<evidence type="ECO:0000313" key="8">
    <source>
        <dbReference type="Proteomes" id="UP000252132"/>
    </source>
</evidence>
<dbReference type="NCBIfam" id="NF001242">
    <property type="entry name" value="PRK00216.1-3"/>
    <property type="match status" value="1"/>
</dbReference>
<keyword evidence="4 6" id="KW-0831">Ubiquinone biosynthesis</keyword>
<comment type="catalytic activity">
    <reaction evidence="6">
        <text>a 2-methoxy-6-(all-trans-polyprenyl)benzene-1,4-diol + S-adenosyl-L-methionine = a 5-methoxy-2-methyl-3-(all-trans-polyprenyl)benzene-1,4-diol + S-adenosyl-L-homocysteine + H(+)</text>
        <dbReference type="Rhea" id="RHEA:28286"/>
        <dbReference type="Rhea" id="RHEA-COMP:10858"/>
        <dbReference type="Rhea" id="RHEA-COMP:10859"/>
        <dbReference type="ChEBI" id="CHEBI:15378"/>
        <dbReference type="ChEBI" id="CHEBI:57856"/>
        <dbReference type="ChEBI" id="CHEBI:59789"/>
        <dbReference type="ChEBI" id="CHEBI:84166"/>
        <dbReference type="ChEBI" id="CHEBI:84167"/>
        <dbReference type="EC" id="2.1.1.201"/>
    </reaction>
</comment>